<dbReference type="Proteomes" id="UP001140096">
    <property type="component" value="Unassembled WGS sequence"/>
</dbReference>
<evidence type="ECO:0000313" key="2">
    <source>
        <dbReference type="Proteomes" id="UP001140096"/>
    </source>
</evidence>
<reference evidence="1" key="1">
    <citation type="submission" date="2022-07" db="EMBL/GenBank/DDBJ databases">
        <title>Phylogenomic reconstructions and comparative analyses of Kickxellomycotina fungi.</title>
        <authorList>
            <person name="Reynolds N.K."/>
            <person name="Stajich J.E."/>
            <person name="Barry K."/>
            <person name="Grigoriev I.V."/>
            <person name="Crous P."/>
            <person name="Smith M.E."/>
        </authorList>
    </citation>
    <scope>NUCLEOTIDE SEQUENCE</scope>
    <source>
        <strain evidence="1">CBS 102833</strain>
    </source>
</reference>
<accession>A0ACC1LLG6</accession>
<protein>
    <submittedName>
        <fullName evidence="1">HIR complex subunit</fullName>
    </submittedName>
</protein>
<name>A0ACC1LLG6_9FUNG</name>
<dbReference type="EMBL" id="JANBUP010000456">
    <property type="protein sequence ID" value="KAJ2811369.1"/>
    <property type="molecule type" value="Genomic_DNA"/>
</dbReference>
<organism evidence="1 2">
    <name type="scientific">Coemansia furcata</name>
    <dbReference type="NCBI Taxonomy" id="417177"/>
    <lineage>
        <taxon>Eukaryota</taxon>
        <taxon>Fungi</taxon>
        <taxon>Fungi incertae sedis</taxon>
        <taxon>Zoopagomycota</taxon>
        <taxon>Kickxellomycotina</taxon>
        <taxon>Kickxellomycetes</taxon>
        <taxon>Kickxellales</taxon>
        <taxon>Kickxellaceae</taxon>
        <taxon>Coemansia</taxon>
    </lineage>
</organism>
<keyword evidence="2" id="KW-1185">Reference proteome</keyword>
<gene>
    <name evidence="1" type="primary">HIR1</name>
    <name evidence="1" type="ORF">H4S07_002106</name>
</gene>
<proteinExistence type="predicted"/>
<sequence length="986" mass="105463">MRIIKPEWLRHDADKKKLSAIFSVDFHPDGTRLATSGMDNKIRLWSTHAITHSTDATPSNERLLSTLSAHSGAVLCVRFSQGDGRYLASGADDMVVLIWERDEGSDGQSTLGGGGGVETWRPMRRLTGHASDVCDVAWSPDNRYLATCGLDNQVLVWDGATFERVATLTGHEQFVKGVAFDPAGRYLATQSDDKTLRVWRTSDWAQHAVVRQPFEDNMFSTYFRRPSWAPDGGCIAAANAANGKVPVAAVISRDTWTADMSFVGHRAAIEAVRFNPRVFAHPEHVCVCAAGGQDRGVSVWLTSQHMPLTATTHLFAGNLMDLAWHTVDDGCEDEDAVVAYLAACSYDGTVAVLEFTRAELGRPVPKEEQEEMLRKHGWIKRHEDASAAGSSSDAAANRRPVLAESVEQLRLEERGKEIDRDARIAQIMESCLMPATTTSDVLPTANKPTSEVLPTTNKPASEAPPPAASKLADAPVPVMTKSGKKRVAPVFVRPLKGYSAQSPAVAAATTEQLDVAVADNIISTGSLRHPPTAVARVAVDSPIWIEARALGTRVAGSSSAQETADVAITATVKPLGRQTLIHAQSISAARVHLSVPRVVAHVTCTATTTLALLAAYNSHSPKRTADKEASVKIVSTAAEGGTATWTTHLTGCAVTLLAGSDVVAAASCTDGTLHLFDSASGARLLPPIMGEAHLAHLRCVGKFCLALDCVGQLTVWDVERQCAVVDRVSIAPLLYSAELAAPPESGDEDPDVVAKAPVRHKPSVALTAADVAPATGAPIVCLSDGRSFAYHLGMRSWLCIGDPAAYAGSEFAPRPPLSSSSSSLGSGEKQQLAFVPTVRTRLGLIQETGWHQRNLSLSRKRPPANDPVAPLVPSAEKRRLVTLDHLEHQLAAASAIDSADDVLRYADILARHLARSGDVARTEFWLRSLLGPPLVAGESPPDTQWPPLLGDVPKRRVLGRVLPILAGNRTLQGVVTEYSDALHKLC</sequence>
<comment type="caution">
    <text evidence="1">The sequence shown here is derived from an EMBL/GenBank/DDBJ whole genome shotgun (WGS) entry which is preliminary data.</text>
</comment>
<evidence type="ECO:0000313" key="1">
    <source>
        <dbReference type="EMBL" id="KAJ2811369.1"/>
    </source>
</evidence>